<reference evidence="1 2" key="1">
    <citation type="submission" date="2018-02" db="EMBL/GenBank/DDBJ databases">
        <authorList>
            <person name="Dubost A."/>
        </authorList>
    </citation>
    <scope>NUCLEOTIDE SEQUENCE [LARGE SCALE GENOMIC DNA]</scope>
    <source>
        <strain evidence="2">JV551A3</strain>
    </source>
</reference>
<accession>A0AAQ1PBB0</accession>
<evidence type="ECO:0000313" key="2">
    <source>
        <dbReference type="Proteomes" id="UP000294335"/>
    </source>
</evidence>
<evidence type="ECO:0000313" key="1">
    <source>
        <dbReference type="EMBL" id="SPO62569.1"/>
    </source>
</evidence>
<keyword evidence="2" id="KW-1185">Reference proteome</keyword>
<organism evidence="1 2">
    <name type="scientific">Pseudomonas inefficax</name>
    <dbReference type="NCBI Taxonomy" id="2078786"/>
    <lineage>
        <taxon>Bacteria</taxon>
        <taxon>Pseudomonadati</taxon>
        <taxon>Pseudomonadota</taxon>
        <taxon>Gammaproteobacteria</taxon>
        <taxon>Pseudomonadales</taxon>
        <taxon>Pseudomonadaceae</taxon>
        <taxon>Pseudomonas</taxon>
    </lineage>
</organism>
<gene>
    <name evidence="1" type="ORF">JV551A3_V1_1790004</name>
</gene>
<name>A0AAQ1PBB0_9PSED</name>
<dbReference type="EMBL" id="OPYN01000179">
    <property type="protein sequence ID" value="SPO62569.1"/>
    <property type="molecule type" value="Genomic_DNA"/>
</dbReference>
<comment type="caution">
    <text evidence="1">The sequence shown here is derived from an EMBL/GenBank/DDBJ whole genome shotgun (WGS) entry which is preliminary data.</text>
</comment>
<sequence>MGAGVAANTGAARASHRGACFAGTPAPTGIALDQRLSYKHAAMCYRCADIGKGLKRFPHESGRKANDELCAFAIAGRPVPFLRPGPGRLRHDCRPGAATCQGCHPGGAGHLQLCPLARRTLALAPVPGRPDRIRR</sequence>
<dbReference type="AlphaFoldDB" id="A0AAQ1PBB0"/>
<dbReference type="Proteomes" id="UP000294335">
    <property type="component" value="Unassembled WGS sequence"/>
</dbReference>
<proteinExistence type="predicted"/>
<protein>
    <submittedName>
        <fullName evidence="1">Uncharacterized protein</fullName>
    </submittedName>
</protein>